<evidence type="ECO:0000313" key="2">
    <source>
        <dbReference type="EMBL" id="GEU82429.1"/>
    </source>
</evidence>
<feature type="region of interest" description="Disordered" evidence="1">
    <location>
        <begin position="74"/>
        <end position="110"/>
    </location>
</feature>
<feature type="compositionally biased region" description="Low complexity" evidence="1">
    <location>
        <begin position="83"/>
        <end position="96"/>
    </location>
</feature>
<dbReference type="AlphaFoldDB" id="A0A6L2NA24"/>
<comment type="caution">
    <text evidence="2">The sequence shown here is derived from an EMBL/GenBank/DDBJ whole genome shotgun (WGS) entry which is preliminary data.</text>
</comment>
<name>A0A6L2NA24_TANCI</name>
<gene>
    <name evidence="2" type="ORF">Tci_054407</name>
</gene>
<protein>
    <submittedName>
        <fullName evidence="2">Uncharacterized protein</fullName>
    </submittedName>
</protein>
<dbReference type="EMBL" id="BKCJ010008477">
    <property type="protein sequence ID" value="GEU82429.1"/>
    <property type="molecule type" value="Genomic_DNA"/>
</dbReference>
<reference evidence="2" key="1">
    <citation type="journal article" date="2019" name="Sci. Rep.">
        <title>Draft genome of Tanacetum cinerariifolium, the natural source of mosquito coil.</title>
        <authorList>
            <person name="Yamashiro T."/>
            <person name="Shiraishi A."/>
            <person name="Satake H."/>
            <person name="Nakayama K."/>
        </authorList>
    </citation>
    <scope>NUCLEOTIDE SEQUENCE</scope>
</reference>
<sequence>MSHLVSTDQPKTGLQNARTAICLRSQLKEYARRPRIRSYLVRKPSTQLKDAPIDALNDVFNDKLNNVYNDVPISTPTKACGKSDAPSDAPSGTDSPSPSPTPELDLPIAL</sequence>
<accession>A0A6L2NA24</accession>
<evidence type="ECO:0000256" key="1">
    <source>
        <dbReference type="SAM" id="MobiDB-lite"/>
    </source>
</evidence>
<organism evidence="2">
    <name type="scientific">Tanacetum cinerariifolium</name>
    <name type="common">Dalmatian daisy</name>
    <name type="synonym">Chrysanthemum cinerariifolium</name>
    <dbReference type="NCBI Taxonomy" id="118510"/>
    <lineage>
        <taxon>Eukaryota</taxon>
        <taxon>Viridiplantae</taxon>
        <taxon>Streptophyta</taxon>
        <taxon>Embryophyta</taxon>
        <taxon>Tracheophyta</taxon>
        <taxon>Spermatophyta</taxon>
        <taxon>Magnoliopsida</taxon>
        <taxon>eudicotyledons</taxon>
        <taxon>Gunneridae</taxon>
        <taxon>Pentapetalae</taxon>
        <taxon>asterids</taxon>
        <taxon>campanulids</taxon>
        <taxon>Asterales</taxon>
        <taxon>Asteraceae</taxon>
        <taxon>Asteroideae</taxon>
        <taxon>Anthemideae</taxon>
        <taxon>Anthemidinae</taxon>
        <taxon>Tanacetum</taxon>
    </lineage>
</organism>
<proteinExistence type="predicted"/>